<evidence type="ECO:0000313" key="2">
    <source>
        <dbReference type="EMBL" id="AKG42019.1"/>
    </source>
</evidence>
<dbReference type="GO" id="GO:0032259">
    <property type="term" value="P:methylation"/>
    <property type="evidence" value="ECO:0007669"/>
    <property type="project" value="UniProtKB-KW"/>
</dbReference>
<evidence type="ECO:0000259" key="1">
    <source>
        <dbReference type="Pfam" id="PF08241"/>
    </source>
</evidence>
<dbReference type="STRING" id="408015.SXIM_06350"/>
<protein>
    <submittedName>
        <fullName evidence="2">SAM-dependent methyltransferase</fullName>
    </submittedName>
</protein>
<dbReference type="Gene3D" id="3.40.50.150">
    <property type="entry name" value="Vaccinia Virus protein VP39"/>
    <property type="match status" value="1"/>
</dbReference>
<dbReference type="Proteomes" id="UP000034034">
    <property type="component" value="Chromosome"/>
</dbReference>
<dbReference type="InterPro" id="IPR052939">
    <property type="entry name" value="23S_rRNA_MeTrnsfrase_RlmA"/>
</dbReference>
<keyword evidence="2" id="KW-0808">Transferase</keyword>
<keyword evidence="3" id="KW-1185">Reference proteome</keyword>
<organism evidence="2 3">
    <name type="scientific">Streptomyces xiamenensis</name>
    <dbReference type="NCBI Taxonomy" id="408015"/>
    <lineage>
        <taxon>Bacteria</taxon>
        <taxon>Bacillati</taxon>
        <taxon>Actinomycetota</taxon>
        <taxon>Actinomycetes</taxon>
        <taxon>Kitasatosporales</taxon>
        <taxon>Streptomycetaceae</taxon>
        <taxon>Streptomyces</taxon>
    </lineage>
</organism>
<dbReference type="EMBL" id="CP009922">
    <property type="protein sequence ID" value="AKG42019.1"/>
    <property type="molecule type" value="Genomic_DNA"/>
</dbReference>
<dbReference type="InterPro" id="IPR013216">
    <property type="entry name" value="Methyltransf_11"/>
</dbReference>
<gene>
    <name evidence="2" type="ORF">SXIM_06350</name>
</gene>
<proteinExistence type="predicted"/>
<reference evidence="2" key="1">
    <citation type="submission" date="2019-08" db="EMBL/GenBank/DDBJ databases">
        <title>Complete genome sequence of a mangrove-derived Streptomyces xiamenensis.</title>
        <authorList>
            <person name="Xu J."/>
        </authorList>
    </citation>
    <scope>NUCLEOTIDE SEQUENCE</scope>
    <source>
        <strain evidence="2">318</strain>
    </source>
</reference>
<keyword evidence="2" id="KW-0489">Methyltransferase</keyword>
<dbReference type="PANTHER" id="PTHR43460:SF1">
    <property type="entry name" value="METHYLTRANSFERASE TYPE 11 DOMAIN-CONTAINING PROTEIN"/>
    <property type="match status" value="1"/>
</dbReference>
<feature type="domain" description="Methyltransferase type 11" evidence="1">
    <location>
        <begin position="54"/>
        <end position="140"/>
    </location>
</feature>
<dbReference type="HOGENOM" id="CLU_091968_0_0_11"/>
<accession>A0A0F7FRC7</accession>
<dbReference type="PANTHER" id="PTHR43460">
    <property type="entry name" value="METHYLTRANSFERASE"/>
    <property type="match status" value="1"/>
</dbReference>
<dbReference type="InterPro" id="IPR029063">
    <property type="entry name" value="SAM-dependent_MTases_sf"/>
</dbReference>
<name>A0A0F7FRC7_9ACTN</name>
<sequence>MVESGYEELVAAAMAAPVGGWDFGALAGRVRGSDPSWSYQRAARTRLAGAERLLDIDTGGGELLSGLGPLPRHTWATEGWPPNLPVARARLEPLGVTVLPAPDSGILPLPDASVDVVLNRHGRLAAREIRRVLRPGGTLLTQQVGSEDCAGLNDLLGAPPAHPPGSWTLDTARSALADAGLEPVLAQEEYPVLSFHDIGAVVHHLRLVAWQIPDFGPARYDAALRRLDRGIRAEGRLDVRAHRFLIAADRPRIPSAPRGA</sequence>
<dbReference type="GO" id="GO:0008757">
    <property type="term" value="F:S-adenosylmethionine-dependent methyltransferase activity"/>
    <property type="evidence" value="ECO:0007669"/>
    <property type="project" value="InterPro"/>
</dbReference>
<dbReference type="AlphaFoldDB" id="A0A0F7FRC7"/>
<evidence type="ECO:0000313" key="3">
    <source>
        <dbReference type="Proteomes" id="UP000034034"/>
    </source>
</evidence>
<dbReference type="Pfam" id="PF08241">
    <property type="entry name" value="Methyltransf_11"/>
    <property type="match status" value="1"/>
</dbReference>
<dbReference type="PATRIC" id="fig|408015.6.peg.664"/>
<dbReference type="KEGG" id="sxi:SXIM_06350"/>
<dbReference type="SUPFAM" id="SSF53335">
    <property type="entry name" value="S-adenosyl-L-methionine-dependent methyltransferases"/>
    <property type="match status" value="1"/>
</dbReference>
<dbReference type="RefSeq" id="WP_218941154.1">
    <property type="nucleotide sequence ID" value="NZ_CP009922.3"/>
</dbReference>